<keyword evidence="3" id="KW-0238">DNA-binding</keyword>
<keyword evidence="4" id="KW-0804">Transcription</keyword>
<dbReference type="RefSeq" id="WP_139577227.1">
    <property type="nucleotide sequence ID" value="NZ_VDMA02000014.1"/>
</dbReference>
<evidence type="ECO:0000256" key="2">
    <source>
        <dbReference type="ARBA" id="ARBA00023015"/>
    </source>
</evidence>
<proteinExistence type="inferred from homology"/>
<comment type="caution">
    <text evidence="5">The sequence shown here is derived from an EMBL/GenBank/DDBJ whole genome shotgun (WGS) entry which is preliminary data.</text>
</comment>
<comment type="similarity">
    <text evidence="1">Belongs to the BlaI transcriptional regulatory family.</text>
</comment>
<gene>
    <name evidence="5" type="ORF">FH610_024720</name>
</gene>
<dbReference type="Gene3D" id="6.10.140.850">
    <property type="match status" value="1"/>
</dbReference>
<dbReference type="InterPro" id="IPR005650">
    <property type="entry name" value="BlaI_family"/>
</dbReference>
<keyword evidence="2" id="KW-0805">Transcription regulation</keyword>
<evidence type="ECO:0000313" key="6">
    <source>
        <dbReference type="Proteomes" id="UP000313066"/>
    </source>
</evidence>
<dbReference type="EMBL" id="VDMA02000014">
    <property type="protein sequence ID" value="KAB8182150.1"/>
    <property type="molecule type" value="Genomic_DNA"/>
</dbReference>
<evidence type="ECO:0000256" key="1">
    <source>
        <dbReference type="ARBA" id="ARBA00011046"/>
    </source>
</evidence>
<evidence type="ECO:0000313" key="5">
    <source>
        <dbReference type="EMBL" id="KAB8182150.1"/>
    </source>
</evidence>
<sequence length="126" mass="14035">MAEFGPLERAVMECFWAANRPLLIRELLEPLNTGRGQALAYTTVQTVADRLSRKGILTRNRTGTAIAYAPVRTREEHVVAVMLDALADLPERGPVLTRFAESVDPDDAQRLLDALTDRTTNNENDE</sequence>
<dbReference type="Pfam" id="PF03965">
    <property type="entry name" value="Penicillinase_R"/>
    <property type="match status" value="1"/>
</dbReference>
<evidence type="ECO:0000256" key="4">
    <source>
        <dbReference type="ARBA" id="ARBA00023163"/>
    </source>
</evidence>
<organism evidence="5 6">
    <name type="scientific">Microbispora catharanthi</name>
    <dbReference type="NCBI Taxonomy" id="1712871"/>
    <lineage>
        <taxon>Bacteria</taxon>
        <taxon>Bacillati</taxon>
        <taxon>Actinomycetota</taxon>
        <taxon>Actinomycetes</taxon>
        <taxon>Streptosporangiales</taxon>
        <taxon>Streptosporangiaceae</taxon>
        <taxon>Microbispora</taxon>
    </lineage>
</organism>
<dbReference type="SUPFAM" id="SSF46785">
    <property type="entry name" value="Winged helix' DNA-binding domain"/>
    <property type="match status" value="1"/>
</dbReference>
<reference evidence="5 6" key="1">
    <citation type="submission" date="2019-10" db="EMBL/GenBank/DDBJ databases">
        <title>Nonomuraea sp. nov., isolated from Phyllanthus amarus.</title>
        <authorList>
            <person name="Klykleung N."/>
            <person name="Tanasupawat S."/>
        </authorList>
    </citation>
    <scope>NUCLEOTIDE SEQUENCE [LARGE SCALE GENOMIC DNA]</scope>
    <source>
        <strain evidence="5 6">CR1-09</strain>
    </source>
</reference>
<accession>A0A5N6BP55</accession>
<protein>
    <submittedName>
        <fullName evidence="5">Transcriptional regulator</fullName>
    </submittedName>
</protein>
<dbReference type="GO" id="GO:0045892">
    <property type="term" value="P:negative regulation of DNA-templated transcription"/>
    <property type="evidence" value="ECO:0007669"/>
    <property type="project" value="InterPro"/>
</dbReference>
<dbReference type="InterPro" id="IPR036388">
    <property type="entry name" value="WH-like_DNA-bd_sf"/>
</dbReference>
<dbReference type="AlphaFoldDB" id="A0A5N6BP55"/>
<dbReference type="Proteomes" id="UP000313066">
    <property type="component" value="Unassembled WGS sequence"/>
</dbReference>
<dbReference type="GO" id="GO:0003677">
    <property type="term" value="F:DNA binding"/>
    <property type="evidence" value="ECO:0007669"/>
    <property type="project" value="UniProtKB-KW"/>
</dbReference>
<dbReference type="Gene3D" id="1.10.10.10">
    <property type="entry name" value="Winged helix-like DNA-binding domain superfamily/Winged helix DNA-binding domain"/>
    <property type="match status" value="1"/>
</dbReference>
<name>A0A5N6BP55_9ACTN</name>
<dbReference type="InterPro" id="IPR036390">
    <property type="entry name" value="WH_DNA-bd_sf"/>
</dbReference>
<keyword evidence="6" id="KW-1185">Reference proteome</keyword>
<evidence type="ECO:0000256" key="3">
    <source>
        <dbReference type="ARBA" id="ARBA00023125"/>
    </source>
</evidence>